<feature type="transmembrane region" description="Helical" evidence="7">
    <location>
        <begin position="50"/>
        <end position="75"/>
    </location>
</feature>
<evidence type="ECO:0000256" key="3">
    <source>
        <dbReference type="ARBA" id="ARBA00022989"/>
    </source>
</evidence>
<keyword evidence="10" id="KW-1185">Reference proteome</keyword>
<evidence type="ECO:0000256" key="4">
    <source>
        <dbReference type="ARBA" id="ARBA00023136"/>
    </source>
</evidence>
<dbReference type="EMBL" id="JBFXLU010000404">
    <property type="protein sequence ID" value="KAL2827289.1"/>
    <property type="molecule type" value="Genomic_DNA"/>
</dbReference>
<accession>A0ABR4IHP2</accession>
<feature type="compositionally biased region" description="Polar residues" evidence="6">
    <location>
        <begin position="373"/>
        <end position="384"/>
    </location>
</feature>
<evidence type="ECO:0000313" key="9">
    <source>
        <dbReference type="EMBL" id="KAL2827289.1"/>
    </source>
</evidence>
<feature type="transmembrane region" description="Helical" evidence="7">
    <location>
        <begin position="95"/>
        <end position="116"/>
    </location>
</feature>
<feature type="transmembrane region" description="Helical" evidence="7">
    <location>
        <begin position="128"/>
        <end position="149"/>
    </location>
</feature>
<evidence type="ECO:0000313" key="10">
    <source>
        <dbReference type="Proteomes" id="UP001610446"/>
    </source>
</evidence>
<evidence type="ECO:0000256" key="5">
    <source>
        <dbReference type="ARBA" id="ARBA00038359"/>
    </source>
</evidence>
<proteinExistence type="inferred from homology"/>
<gene>
    <name evidence="9" type="ORF">BJY01DRAFT_255743</name>
</gene>
<evidence type="ECO:0000256" key="1">
    <source>
        <dbReference type="ARBA" id="ARBA00004141"/>
    </source>
</evidence>
<comment type="similarity">
    <text evidence="5">Belongs to the SAT4 family.</text>
</comment>
<feature type="transmembrane region" description="Helical" evidence="7">
    <location>
        <begin position="177"/>
        <end position="202"/>
    </location>
</feature>
<sequence>MEAARKGHPSDDKGPKILAVLWALTGVTTIIVTARMYIRGRMLRNVGVDDWLIVFSLFMGLVYCAITTANISIGYGKHAYVLDTKTVEKASFLNSLSFLFGIISFAVPKLAVAAMLNRILNPTFWQRMWVWIIAGTGAVISGVCIVMLFTMCDPPRALWQTSLVIEGKATCRDVWLLINYAIFTGASSAFVDLYLAIYPATVLMKLHMSLRKRIALCAALGLGAIASAMAVVKCTQLKGLADKSDYTCEFNATLLTQLPYELANCFRRRNRRPRPLDQVRPSVPPRCLLHRSTAASTASQSRANKEFSVESNVVIIASCIPTLQPVLELILGKRNLSSYNSSRNKYKGSHQLHDYSYEASNKASSKAARKTDTTITGVGSQESILQDDGENNNRGGNGGGNANGNGGNPLRAIRRTDDVTVVYESSDRSPPVTVVETKRSW</sequence>
<name>A0ABR4IHP2_9EURO</name>
<protein>
    <recommendedName>
        <fullName evidence="8">Rhodopsin domain-containing protein</fullName>
    </recommendedName>
</protein>
<dbReference type="Proteomes" id="UP001610446">
    <property type="component" value="Unassembled WGS sequence"/>
</dbReference>
<dbReference type="InterPro" id="IPR052337">
    <property type="entry name" value="SAT4-like"/>
</dbReference>
<dbReference type="InterPro" id="IPR049326">
    <property type="entry name" value="Rhodopsin_dom_fungi"/>
</dbReference>
<feature type="transmembrane region" description="Helical" evidence="7">
    <location>
        <begin position="17"/>
        <end position="38"/>
    </location>
</feature>
<evidence type="ECO:0000256" key="2">
    <source>
        <dbReference type="ARBA" id="ARBA00022692"/>
    </source>
</evidence>
<keyword evidence="3 7" id="KW-1133">Transmembrane helix</keyword>
<evidence type="ECO:0000256" key="7">
    <source>
        <dbReference type="SAM" id="Phobius"/>
    </source>
</evidence>
<comment type="caution">
    <text evidence="9">The sequence shown here is derived from an EMBL/GenBank/DDBJ whole genome shotgun (WGS) entry which is preliminary data.</text>
</comment>
<evidence type="ECO:0000259" key="8">
    <source>
        <dbReference type="Pfam" id="PF20684"/>
    </source>
</evidence>
<dbReference type="PANTHER" id="PTHR33048:SF155">
    <property type="entry name" value="INTEGRAL MEMBRANE PROTEIN"/>
    <property type="match status" value="1"/>
</dbReference>
<comment type="subcellular location">
    <subcellularLocation>
        <location evidence="1">Membrane</location>
        <topology evidence="1">Multi-pass membrane protein</topology>
    </subcellularLocation>
</comment>
<evidence type="ECO:0000256" key="6">
    <source>
        <dbReference type="SAM" id="MobiDB-lite"/>
    </source>
</evidence>
<keyword evidence="2 7" id="KW-0812">Transmembrane</keyword>
<dbReference type="Pfam" id="PF20684">
    <property type="entry name" value="Fung_rhodopsin"/>
    <property type="match status" value="1"/>
</dbReference>
<feature type="domain" description="Rhodopsin" evidence="8">
    <location>
        <begin position="34"/>
        <end position="257"/>
    </location>
</feature>
<organism evidence="9 10">
    <name type="scientific">Aspergillus pseudoustus</name>
    <dbReference type="NCBI Taxonomy" id="1810923"/>
    <lineage>
        <taxon>Eukaryota</taxon>
        <taxon>Fungi</taxon>
        <taxon>Dikarya</taxon>
        <taxon>Ascomycota</taxon>
        <taxon>Pezizomycotina</taxon>
        <taxon>Eurotiomycetes</taxon>
        <taxon>Eurotiomycetidae</taxon>
        <taxon>Eurotiales</taxon>
        <taxon>Aspergillaceae</taxon>
        <taxon>Aspergillus</taxon>
        <taxon>Aspergillus subgen. Nidulantes</taxon>
    </lineage>
</organism>
<feature type="transmembrane region" description="Helical" evidence="7">
    <location>
        <begin position="214"/>
        <end position="232"/>
    </location>
</feature>
<keyword evidence="4 7" id="KW-0472">Membrane</keyword>
<dbReference type="PANTHER" id="PTHR33048">
    <property type="entry name" value="PTH11-LIKE INTEGRAL MEMBRANE PROTEIN (AFU_ORTHOLOGUE AFUA_5G11245)"/>
    <property type="match status" value="1"/>
</dbReference>
<reference evidence="9 10" key="1">
    <citation type="submission" date="2024-07" db="EMBL/GenBank/DDBJ databases">
        <title>Section-level genome sequencing and comparative genomics of Aspergillus sections Usti and Cavernicolus.</title>
        <authorList>
            <consortium name="Lawrence Berkeley National Laboratory"/>
            <person name="Nybo J.L."/>
            <person name="Vesth T.C."/>
            <person name="Theobald S."/>
            <person name="Frisvad J.C."/>
            <person name="Larsen T.O."/>
            <person name="Kjaerboelling I."/>
            <person name="Rothschild-Mancinelli K."/>
            <person name="Lyhne E.K."/>
            <person name="Kogle M.E."/>
            <person name="Barry K."/>
            <person name="Clum A."/>
            <person name="Na H."/>
            <person name="Ledsgaard L."/>
            <person name="Lin J."/>
            <person name="Lipzen A."/>
            <person name="Kuo A."/>
            <person name="Riley R."/>
            <person name="Mondo S."/>
            <person name="Labutti K."/>
            <person name="Haridas S."/>
            <person name="Pangalinan J."/>
            <person name="Salamov A.A."/>
            <person name="Simmons B.A."/>
            <person name="Magnuson J.K."/>
            <person name="Chen J."/>
            <person name="Drula E."/>
            <person name="Henrissat B."/>
            <person name="Wiebenga A."/>
            <person name="Lubbers R.J."/>
            <person name="Gomes A.C."/>
            <person name="Makela M.R."/>
            <person name="Stajich J."/>
            <person name="Grigoriev I.V."/>
            <person name="Mortensen U.H."/>
            <person name="De Vries R.P."/>
            <person name="Baker S.E."/>
            <person name="Andersen M.R."/>
        </authorList>
    </citation>
    <scope>NUCLEOTIDE SEQUENCE [LARGE SCALE GENOMIC DNA]</scope>
    <source>
        <strain evidence="9 10">CBS 123904</strain>
    </source>
</reference>
<feature type="compositionally biased region" description="Gly residues" evidence="6">
    <location>
        <begin position="395"/>
        <end position="407"/>
    </location>
</feature>
<feature type="region of interest" description="Disordered" evidence="6">
    <location>
        <begin position="363"/>
        <end position="411"/>
    </location>
</feature>